<dbReference type="PANTHER" id="PTHR12526:SF630">
    <property type="entry name" value="GLYCOSYLTRANSFERASE"/>
    <property type="match status" value="1"/>
</dbReference>
<accession>A0ABU6G1H4</accession>
<dbReference type="Proteomes" id="UP001338137">
    <property type="component" value="Unassembled WGS sequence"/>
</dbReference>
<dbReference type="Pfam" id="PF00534">
    <property type="entry name" value="Glycos_transf_1"/>
    <property type="match status" value="1"/>
</dbReference>
<evidence type="ECO:0000313" key="3">
    <source>
        <dbReference type="Proteomes" id="UP001338137"/>
    </source>
</evidence>
<dbReference type="SUPFAM" id="SSF53756">
    <property type="entry name" value="UDP-Glycosyltransferase/glycogen phosphorylase"/>
    <property type="match status" value="1"/>
</dbReference>
<dbReference type="EMBL" id="JARLKY010000026">
    <property type="protein sequence ID" value="MEC0228018.1"/>
    <property type="molecule type" value="Genomic_DNA"/>
</dbReference>
<dbReference type="RefSeq" id="WP_326072304.1">
    <property type="nucleotide sequence ID" value="NZ_JARLKY010000026.1"/>
</dbReference>
<evidence type="ECO:0000313" key="2">
    <source>
        <dbReference type="EMBL" id="MEC0228018.1"/>
    </source>
</evidence>
<dbReference type="InterPro" id="IPR001296">
    <property type="entry name" value="Glyco_trans_1"/>
</dbReference>
<protein>
    <submittedName>
        <fullName evidence="2">Glycosyltransferase</fullName>
    </submittedName>
</protein>
<evidence type="ECO:0000259" key="1">
    <source>
        <dbReference type="Pfam" id="PF00534"/>
    </source>
</evidence>
<reference evidence="2 3" key="1">
    <citation type="submission" date="2023-03" db="EMBL/GenBank/DDBJ databases">
        <title>Bacillus Genome Sequencing.</title>
        <authorList>
            <person name="Dunlap C."/>
        </authorList>
    </citation>
    <scope>NUCLEOTIDE SEQUENCE [LARGE SCALE GENOMIC DNA]</scope>
    <source>
        <strain evidence="2 3">BD-533</strain>
    </source>
</reference>
<dbReference type="PANTHER" id="PTHR12526">
    <property type="entry name" value="GLYCOSYLTRANSFERASE"/>
    <property type="match status" value="1"/>
</dbReference>
<dbReference type="Gene3D" id="3.40.50.2000">
    <property type="entry name" value="Glycogen Phosphorylase B"/>
    <property type="match status" value="2"/>
</dbReference>
<comment type="caution">
    <text evidence="2">The sequence shown here is derived from an EMBL/GenBank/DDBJ whole genome shotgun (WGS) entry which is preliminary data.</text>
</comment>
<organism evidence="2 3">
    <name type="scientific">Paenibacillus alba</name>
    <dbReference type="NCBI Taxonomy" id="1197127"/>
    <lineage>
        <taxon>Bacteria</taxon>
        <taxon>Bacillati</taxon>
        <taxon>Bacillota</taxon>
        <taxon>Bacilli</taxon>
        <taxon>Bacillales</taxon>
        <taxon>Paenibacillaceae</taxon>
        <taxon>Paenibacillus</taxon>
    </lineage>
</organism>
<name>A0ABU6G1H4_9BACL</name>
<sequence>MKKKVLFIMNNLTCGGAEKALISLLETMDYSHYDVDLFLLKHEGMFFSKIPSAVNVLEEPSDYRYFDMSMKKAFQDCLGKGKFKIALNRLLAGFIYKNEKNSARSEQRAWKYISKSLPNLHTRYDIAVGYLEKNPIYFCIDKVNAGKKLGFIHSDYNKMGMDAYIDQSYFGKLDHLVTVSEECREILKKNFPMHTEKIEVMYNIVSPATIHNLALEQVNWPGNELKLVSVGRLNHHKGFELAIDACKELVQAGYQVKWYIIGEGEERKNLEKLIAENELKDTFKLIGLKENPYPYIKAADIYIQSSRFEGKSIAVDEAKILQKPIVVTNFNTAKDQINDHENGLIVDMNSKSLFEGIAALIDNPALRKQFSMQLSNEQLGTESEIHKLYDMFK</sequence>
<dbReference type="CDD" id="cd03811">
    <property type="entry name" value="GT4_GT28_WabH-like"/>
    <property type="match status" value="1"/>
</dbReference>
<gene>
    <name evidence="2" type="ORF">P4I72_12880</name>
</gene>
<keyword evidence="3" id="KW-1185">Reference proteome</keyword>
<feature type="domain" description="Glycosyl transferase family 1" evidence="1">
    <location>
        <begin position="216"/>
        <end position="371"/>
    </location>
</feature>
<proteinExistence type="predicted"/>